<dbReference type="EMBL" id="CP015378">
    <property type="protein sequence ID" value="ANC77490.1"/>
    <property type="molecule type" value="Genomic_DNA"/>
</dbReference>
<evidence type="ECO:0000313" key="2">
    <source>
        <dbReference type="EMBL" id="ANC77490.1"/>
    </source>
</evidence>
<keyword evidence="1" id="KW-0472">Membrane</keyword>
<keyword evidence="1" id="KW-1133">Transmembrane helix</keyword>
<protein>
    <submittedName>
        <fullName evidence="2">Uncharacterized protein</fullName>
    </submittedName>
</protein>
<name>A0A160INM7_9BACL</name>
<keyword evidence="1" id="KW-0812">Transmembrane</keyword>
<dbReference type="Proteomes" id="UP000076623">
    <property type="component" value="Chromosome"/>
</dbReference>
<dbReference type="STRING" id="1221500.ABE65_012055"/>
<evidence type="ECO:0000256" key="1">
    <source>
        <dbReference type="SAM" id="Phobius"/>
    </source>
</evidence>
<reference evidence="2 3" key="1">
    <citation type="submission" date="2016-04" db="EMBL/GenBank/DDBJ databases">
        <title>Complete genome sequence of Fictibacillus phosphorivorans G25-29, a strain toxic to nematodes.</title>
        <authorList>
            <person name="Zheng Z."/>
        </authorList>
    </citation>
    <scope>NUCLEOTIDE SEQUENCE [LARGE SCALE GENOMIC DNA]</scope>
    <source>
        <strain evidence="2 3">G25-29</strain>
    </source>
</reference>
<organism evidence="2 3">
    <name type="scientific">Fictibacillus phosphorivorans</name>
    <dbReference type="NCBI Taxonomy" id="1221500"/>
    <lineage>
        <taxon>Bacteria</taxon>
        <taxon>Bacillati</taxon>
        <taxon>Bacillota</taxon>
        <taxon>Bacilli</taxon>
        <taxon>Bacillales</taxon>
        <taxon>Fictibacillaceae</taxon>
        <taxon>Fictibacillus</taxon>
    </lineage>
</organism>
<keyword evidence="3" id="KW-1185">Reference proteome</keyword>
<dbReference type="AlphaFoldDB" id="A0A160INM7"/>
<proteinExistence type="predicted"/>
<sequence length="110" mass="12791">MKNKVLPTFIATCVLILFLSMNTFGLLKSLFFVGLYFFMYYETLIGEKKRITIWLFALLKGVVVMVFGYITLGESWDFALIIFYPIIFIFLLGLPLLALYQPKENHNLSM</sequence>
<gene>
    <name evidence="2" type="ORF">ABE65_012055</name>
</gene>
<evidence type="ECO:0000313" key="3">
    <source>
        <dbReference type="Proteomes" id="UP000076623"/>
    </source>
</evidence>
<feature type="transmembrane region" description="Helical" evidence="1">
    <location>
        <begin position="51"/>
        <end position="72"/>
    </location>
</feature>
<dbReference type="KEGG" id="fpn:ABE65_012055"/>
<dbReference type="RefSeq" id="WP_066395203.1">
    <property type="nucleotide sequence ID" value="NZ_CP015378.1"/>
</dbReference>
<accession>A0A160INM7</accession>
<feature type="transmembrane region" description="Helical" evidence="1">
    <location>
        <begin position="78"/>
        <end position="100"/>
    </location>
</feature>
<feature type="transmembrane region" description="Helical" evidence="1">
    <location>
        <begin position="6"/>
        <end position="39"/>
    </location>
</feature>